<comment type="function">
    <text evidence="5">May bind free porphyrinogens that may be present in the cell and thus facilitate removal of these potentially toxic compound. Binds with a high affinity to one molecule of heme or porphyrins. It binds metalloporphyrins, free porphyrins and N-methylprotoporphyrin with similar affinities.</text>
</comment>
<dbReference type="AlphaFoldDB" id="A0A8J7P600"/>
<comment type="caution">
    <text evidence="7">The sequence shown here is derived from an EMBL/GenBank/DDBJ whole genome shotgun (WGS) entry which is preliminary data.</text>
</comment>
<keyword evidence="4" id="KW-0963">Cytoplasm</keyword>
<name>A0A8J7P600_ATRSP</name>
<reference evidence="7" key="1">
    <citation type="journal article" date="2021" name="Cell">
        <title>Tracing the genetic footprints of vertebrate landing in non-teleost ray-finned fishes.</title>
        <authorList>
            <person name="Bi X."/>
            <person name="Wang K."/>
            <person name="Yang L."/>
            <person name="Pan H."/>
            <person name="Jiang H."/>
            <person name="Wei Q."/>
            <person name="Fang M."/>
            <person name="Yu H."/>
            <person name="Zhu C."/>
            <person name="Cai Y."/>
            <person name="He Y."/>
            <person name="Gan X."/>
            <person name="Zeng H."/>
            <person name="Yu D."/>
            <person name="Zhu Y."/>
            <person name="Jiang H."/>
            <person name="Qiu Q."/>
            <person name="Yang H."/>
            <person name="Zhang Y.E."/>
            <person name="Wang W."/>
            <person name="Zhu M."/>
            <person name="He S."/>
            <person name="Zhang G."/>
        </authorList>
    </citation>
    <scope>NUCLEOTIDE SEQUENCE</scope>
    <source>
        <strain evidence="7">Allg_001</strain>
    </source>
</reference>
<sequence>PSNSSESSFCTETKECLFFDLICKTPNYEVRHYDATKWVSTDVQAYFLETAAGKGFMKLYKYITGANEDGVKIDMTAPVIIRIPEDKKLLEPAVYTISFLLPSAYQERAPKPTNEEASLVYFTDMPEMTVYVKSYGGWMLSMTSKLYSRLLAKELNNTQASYHNVFHYGVGYQSPMKLLNRRNEVWYISKGELVCATQEETPSDATVSA</sequence>
<dbReference type="SUPFAM" id="SSF55136">
    <property type="entry name" value="Probable bacterial effector-binding domain"/>
    <property type="match status" value="1"/>
</dbReference>
<comment type="subcellular location">
    <subcellularLocation>
        <location evidence="1">Cytoplasm</location>
    </subcellularLocation>
</comment>
<dbReference type="EMBL" id="JAAWVO010069671">
    <property type="protein sequence ID" value="MBN3324208.1"/>
    <property type="molecule type" value="Genomic_DNA"/>
</dbReference>
<dbReference type="GO" id="GO:0020037">
    <property type="term" value="F:heme binding"/>
    <property type="evidence" value="ECO:0007669"/>
    <property type="project" value="TreeGrafter"/>
</dbReference>
<dbReference type="Pfam" id="PF04832">
    <property type="entry name" value="SOUL"/>
    <property type="match status" value="1"/>
</dbReference>
<dbReference type="Gene3D" id="3.20.80.10">
    <property type="entry name" value="Regulatory factor, effector binding domain"/>
    <property type="match status" value="1"/>
</dbReference>
<evidence type="ECO:0000313" key="7">
    <source>
        <dbReference type="EMBL" id="MBN3324208.1"/>
    </source>
</evidence>
<evidence type="ECO:0000256" key="1">
    <source>
        <dbReference type="ARBA" id="ARBA00004496"/>
    </source>
</evidence>
<dbReference type="GO" id="GO:0005737">
    <property type="term" value="C:cytoplasm"/>
    <property type="evidence" value="ECO:0007669"/>
    <property type="project" value="UniProtKB-SubCell"/>
</dbReference>
<dbReference type="FunFam" id="3.20.80.10:FF:000003">
    <property type="entry name" value="Heme-binding protein 1"/>
    <property type="match status" value="1"/>
</dbReference>
<comment type="subunit">
    <text evidence="3">Monomer.</text>
</comment>
<evidence type="ECO:0000256" key="3">
    <source>
        <dbReference type="ARBA" id="ARBA00011245"/>
    </source>
</evidence>
<evidence type="ECO:0000256" key="2">
    <source>
        <dbReference type="ARBA" id="ARBA00009817"/>
    </source>
</evidence>
<evidence type="ECO:0000313" key="8">
    <source>
        <dbReference type="Proteomes" id="UP000736164"/>
    </source>
</evidence>
<keyword evidence="8" id="KW-1185">Reference proteome</keyword>
<feature type="non-terminal residue" evidence="7">
    <location>
        <position position="1"/>
    </location>
</feature>
<evidence type="ECO:0000256" key="4">
    <source>
        <dbReference type="ARBA" id="ARBA00022490"/>
    </source>
</evidence>
<evidence type="ECO:0000256" key="6">
    <source>
        <dbReference type="ARBA" id="ARBA00040755"/>
    </source>
</evidence>
<protein>
    <recommendedName>
        <fullName evidence="6">Heme-binding protein 1</fullName>
    </recommendedName>
</protein>
<gene>
    <name evidence="7" type="primary">Hebp2_2</name>
    <name evidence="7" type="ORF">GTO95_0017996</name>
</gene>
<proteinExistence type="inferred from homology"/>
<organism evidence="7 8">
    <name type="scientific">Atractosteus spatula</name>
    <name type="common">Alligator gar</name>
    <name type="synonym">Lepisosteus spatula</name>
    <dbReference type="NCBI Taxonomy" id="7917"/>
    <lineage>
        <taxon>Eukaryota</taxon>
        <taxon>Metazoa</taxon>
        <taxon>Chordata</taxon>
        <taxon>Craniata</taxon>
        <taxon>Vertebrata</taxon>
        <taxon>Euteleostomi</taxon>
        <taxon>Actinopterygii</taxon>
        <taxon>Neopterygii</taxon>
        <taxon>Holostei</taxon>
        <taxon>Semionotiformes</taxon>
        <taxon>Lepisosteidae</taxon>
        <taxon>Atractosteus</taxon>
    </lineage>
</organism>
<accession>A0A8J7P600</accession>
<dbReference type="InterPro" id="IPR011256">
    <property type="entry name" value="Reg_factor_effector_dom_sf"/>
</dbReference>
<dbReference type="Proteomes" id="UP000736164">
    <property type="component" value="Unassembled WGS sequence"/>
</dbReference>
<dbReference type="PANTHER" id="PTHR11220">
    <property type="entry name" value="HEME-BINDING PROTEIN-RELATED"/>
    <property type="match status" value="1"/>
</dbReference>
<feature type="non-terminal residue" evidence="7">
    <location>
        <position position="209"/>
    </location>
</feature>
<comment type="similarity">
    <text evidence="2">Belongs to the HEBP family.</text>
</comment>
<dbReference type="PANTHER" id="PTHR11220:SF1">
    <property type="entry name" value="HEME-BINDING PROTEIN 2"/>
    <property type="match status" value="1"/>
</dbReference>
<dbReference type="InterPro" id="IPR006917">
    <property type="entry name" value="SOUL_heme-bd"/>
</dbReference>
<evidence type="ECO:0000256" key="5">
    <source>
        <dbReference type="ARBA" id="ARBA00037673"/>
    </source>
</evidence>